<name>A0A2J6NLY6_9LACO</name>
<proteinExistence type="predicted"/>
<dbReference type="SMART" id="SM00354">
    <property type="entry name" value="HTH_LACI"/>
    <property type="match status" value="1"/>
</dbReference>
<keyword evidence="3" id="KW-0238">DNA-binding</keyword>
<dbReference type="InterPro" id="IPR000843">
    <property type="entry name" value="HTH_LacI"/>
</dbReference>
<dbReference type="InterPro" id="IPR028082">
    <property type="entry name" value="Peripla_BP_I"/>
</dbReference>
<dbReference type="PROSITE" id="PS00356">
    <property type="entry name" value="HTH_LACI_1"/>
    <property type="match status" value="1"/>
</dbReference>
<dbReference type="GO" id="GO:0000976">
    <property type="term" value="F:transcription cis-regulatory region binding"/>
    <property type="evidence" value="ECO:0007669"/>
    <property type="project" value="TreeGrafter"/>
</dbReference>
<keyword evidence="2" id="KW-0805">Transcription regulation</keyword>
<gene>
    <name evidence="6" type="ORF">CK797_05965</name>
</gene>
<keyword evidence="1" id="KW-0678">Repressor</keyword>
<dbReference type="CDD" id="cd01392">
    <property type="entry name" value="HTH_LacI"/>
    <property type="match status" value="1"/>
</dbReference>
<dbReference type="Gene3D" id="1.10.260.40">
    <property type="entry name" value="lambda repressor-like DNA-binding domains"/>
    <property type="match status" value="1"/>
</dbReference>
<evidence type="ECO:0000259" key="5">
    <source>
        <dbReference type="PROSITE" id="PS50932"/>
    </source>
</evidence>
<dbReference type="GO" id="GO:0003700">
    <property type="term" value="F:DNA-binding transcription factor activity"/>
    <property type="evidence" value="ECO:0007669"/>
    <property type="project" value="TreeGrafter"/>
</dbReference>
<dbReference type="Gene3D" id="3.40.50.2300">
    <property type="match status" value="2"/>
</dbReference>
<sequence>MSQPTLNDVAKVAKVSATTVSRVINRRGYLSKETIAKVEQAMKKLNYRPNIIAKQLQAQRTMTIGILVPTIANPFFGQLTYELERQFFKNGFRVMIGNAENDVAKERAYLKQLLARQVDGLVIATHNHQQQIPEYQHTNMPIVSIDRYLRSTIPNISSDNYAGGRLATLALLERGARHIIHTDSEQLFDHHDYLRQQVYEDVMKEHHLVPHTYSVNFGSTQQDKEELFNQLFTEYPDVDGIFASNDMDAVMILQAAKRRGIKVPDELQVIGYDGVPTTRMMVPELATIEQPINQMAQLAVKVLQHEIDQQPVEKSYTLPVKFLPAASVKPVTAE</sequence>
<keyword evidence="4" id="KW-0804">Transcription</keyword>
<dbReference type="EMBL" id="PNFV01000006">
    <property type="protein sequence ID" value="PMB82323.1"/>
    <property type="molecule type" value="Genomic_DNA"/>
</dbReference>
<evidence type="ECO:0000256" key="1">
    <source>
        <dbReference type="ARBA" id="ARBA00022491"/>
    </source>
</evidence>
<feature type="domain" description="HTH lacI-type" evidence="5">
    <location>
        <begin position="4"/>
        <end position="58"/>
    </location>
</feature>
<dbReference type="OrthoDB" id="9796186at2"/>
<dbReference type="RefSeq" id="WP_104688847.1">
    <property type="nucleotide sequence ID" value="NZ_JBKTHY010000005.1"/>
</dbReference>
<reference evidence="6 7" key="1">
    <citation type="submission" date="2017-09" db="EMBL/GenBank/DDBJ databases">
        <title>Bacterial strain isolated from the female urinary microbiota.</title>
        <authorList>
            <person name="Thomas-White K."/>
            <person name="Kumar N."/>
            <person name="Forster S."/>
            <person name="Putonti C."/>
            <person name="Lawley T."/>
            <person name="Wolfe A.J."/>
        </authorList>
    </citation>
    <scope>NUCLEOTIDE SEQUENCE [LARGE SCALE GENOMIC DNA]</scope>
    <source>
        <strain evidence="6 7">UMB0683</strain>
    </source>
</reference>
<dbReference type="SUPFAM" id="SSF53822">
    <property type="entry name" value="Periplasmic binding protein-like I"/>
    <property type="match status" value="1"/>
</dbReference>
<dbReference type="PROSITE" id="PS50932">
    <property type="entry name" value="HTH_LACI_2"/>
    <property type="match status" value="1"/>
</dbReference>
<dbReference type="InterPro" id="IPR001761">
    <property type="entry name" value="Peripla_BP/Lac1_sug-bd_dom"/>
</dbReference>
<dbReference type="PANTHER" id="PTHR30146:SF95">
    <property type="entry name" value="RIBOSE OPERON REPRESSOR"/>
    <property type="match status" value="1"/>
</dbReference>
<organism evidence="6 7">
    <name type="scientific">Limosilactobacillus pontis</name>
    <dbReference type="NCBI Taxonomy" id="35787"/>
    <lineage>
        <taxon>Bacteria</taxon>
        <taxon>Bacillati</taxon>
        <taxon>Bacillota</taxon>
        <taxon>Bacilli</taxon>
        <taxon>Lactobacillales</taxon>
        <taxon>Lactobacillaceae</taxon>
        <taxon>Limosilactobacillus</taxon>
    </lineage>
</organism>
<evidence type="ECO:0000256" key="2">
    <source>
        <dbReference type="ARBA" id="ARBA00023015"/>
    </source>
</evidence>
<dbReference type="AlphaFoldDB" id="A0A2J6NLY6"/>
<protein>
    <submittedName>
        <fullName evidence="6">LacI family transcriptional regulator</fullName>
    </submittedName>
</protein>
<evidence type="ECO:0000256" key="3">
    <source>
        <dbReference type="ARBA" id="ARBA00023125"/>
    </source>
</evidence>
<accession>A0A2J6NLY6</accession>
<dbReference type="Proteomes" id="UP000239920">
    <property type="component" value="Unassembled WGS sequence"/>
</dbReference>
<dbReference type="CDD" id="cd06291">
    <property type="entry name" value="PBP1_Qymf-like"/>
    <property type="match status" value="1"/>
</dbReference>
<evidence type="ECO:0000256" key="4">
    <source>
        <dbReference type="ARBA" id="ARBA00023163"/>
    </source>
</evidence>
<dbReference type="InterPro" id="IPR010982">
    <property type="entry name" value="Lambda_DNA-bd_dom_sf"/>
</dbReference>
<dbReference type="Pfam" id="PF00356">
    <property type="entry name" value="LacI"/>
    <property type="match status" value="1"/>
</dbReference>
<evidence type="ECO:0000313" key="7">
    <source>
        <dbReference type="Proteomes" id="UP000239920"/>
    </source>
</evidence>
<dbReference type="SUPFAM" id="SSF47413">
    <property type="entry name" value="lambda repressor-like DNA-binding domains"/>
    <property type="match status" value="1"/>
</dbReference>
<dbReference type="PRINTS" id="PR00036">
    <property type="entry name" value="HTHLACI"/>
</dbReference>
<dbReference type="Pfam" id="PF00532">
    <property type="entry name" value="Peripla_BP_1"/>
    <property type="match status" value="1"/>
</dbReference>
<evidence type="ECO:0000313" key="6">
    <source>
        <dbReference type="EMBL" id="PMB82323.1"/>
    </source>
</evidence>
<comment type="caution">
    <text evidence="6">The sequence shown here is derived from an EMBL/GenBank/DDBJ whole genome shotgun (WGS) entry which is preliminary data.</text>
</comment>
<dbReference type="PANTHER" id="PTHR30146">
    <property type="entry name" value="LACI-RELATED TRANSCRIPTIONAL REPRESSOR"/>
    <property type="match status" value="1"/>
</dbReference>